<accession>A0A2N5VMW4</accession>
<dbReference type="AlphaFoldDB" id="A0A2N5VMW4"/>
<evidence type="ECO:0000313" key="1">
    <source>
        <dbReference type="EMBL" id="PLW51345.1"/>
    </source>
</evidence>
<organism evidence="1 2">
    <name type="scientific">Puccinia coronata f. sp. avenae</name>
    <dbReference type="NCBI Taxonomy" id="200324"/>
    <lineage>
        <taxon>Eukaryota</taxon>
        <taxon>Fungi</taxon>
        <taxon>Dikarya</taxon>
        <taxon>Basidiomycota</taxon>
        <taxon>Pucciniomycotina</taxon>
        <taxon>Pucciniomycetes</taxon>
        <taxon>Pucciniales</taxon>
        <taxon>Pucciniaceae</taxon>
        <taxon>Puccinia</taxon>
    </lineage>
</organism>
<proteinExistence type="predicted"/>
<dbReference type="EMBL" id="PGCI01000006">
    <property type="protein sequence ID" value="PLW51345.1"/>
    <property type="molecule type" value="Genomic_DNA"/>
</dbReference>
<name>A0A2N5VMW4_9BASI</name>
<protein>
    <submittedName>
        <fullName evidence="1">Uncharacterized protein</fullName>
    </submittedName>
</protein>
<sequence length="122" mass="13742">MAKLKTEDCAYPSSPPPVKLIKPFKPNICMLKLMEAPTDVCMLRLMEAPSKKHMRKLMEKELGELTDELGAVIKSIIKQSGVEPRKFCSRIQLMEGDLGTYTLFEKKEPQPVTLKKAFSASL</sequence>
<dbReference type="Proteomes" id="UP000235392">
    <property type="component" value="Unassembled WGS sequence"/>
</dbReference>
<gene>
    <name evidence="1" type="ORF">PCASD_01063</name>
</gene>
<reference evidence="1 2" key="1">
    <citation type="submission" date="2017-11" db="EMBL/GenBank/DDBJ databases">
        <title>De novo assembly and phasing of dikaryotic genomes from two isolates of Puccinia coronata f. sp. avenae, the causal agent of oat crown rust.</title>
        <authorList>
            <person name="Miller M.E."/>
            <person name="Zhang Y."/>
            <person name="Omidvar V."/>
            <person name="Sperschneider J."/>
            <person name="Schwessinger B."/>
            <person name="Raley C."/>
            <person name="Palmer J.M."/>
            <person name="Garnica D."/>
            <person name="Upadhyaya N."/>
            <person name="Rathjen J."/>
            <person name="Taylor J.M."/>
            <person name="Park R.F."/>
            <person name="Dodds P.N."/>
            <person name="Hirsch C.D."/>
            <person name="Kianian S.F."/>
            <person name="Figueroa M."/>
        </authorList>
    </citation>
    <scope>NUCLEOTIDE SEQUENCE [LARGE SCALE GENOMIC DNA]</scope>
    <source>
        <strain evidence="1">12SD80</strain>
    </source>
</reference>
<comment type="caution">
    <text evidence="1">The sequence shown here is derived from an EMBL/GenBank/DDBJ whole genome shotgun (WGS) entry which is preliminary data.</text>
</comment>
<evidence type="ECO:0000313" key="2">
    <source>
        <dbReference type="Proteomes" id="UP000235392"/>
    </source>
</evidence>